<name>A0ABD3MM93_9STRA</name>
<feature type="domain" description="Major facilitator superfamily (MFS) profile" evidence="7">
    <location>
        <begin position="82"/>
        <end position="379"/>
    </location>
</feature>
<evidence type="ECO:0000256" key="3">
    <source>
        <dbReference type="ARBA" id="ARBA00022692"/>
    </source>
</evidence>
<evidence type="ECO:0000256" key="1">
    <source>
        <dbReference type="ARBA" id="ARBA00004141"/>
    </source>
</evidence>
<feature type="transmembrane region" description="Helical" evidence="6">
    <location>
        <begin position="80"/>
        <end position="102"/>
    </location>
</feature>
<keyword evidence="2" id="KW-0813">Transport</keyword>
<gene>
    <name evidence="8" type="ORF">ACHAWU_009407</name>
</gene>
<dbReference type="InterPro" id="IPR036259">
    <property type="entry name" value="MFS_trans_sf"/>
</dbReference>
<dbReference type="InterPro" id="IPR020846">
    <property type="entry name" value="MFS_dom"/>
</dbReference>
<feature type="transmembrane region" description="Helical" evidence="6">
    <location>
        <begin position="122"/>
        <end position="141"/>
    </location>
</feature>
<sequence length="379" mass="41967">MGRHELYAELPFVAVLGLQKKERSLSVAFSNAAALIENQESDIVSMLSTSENGTDRDEKEERVRRMSVILMDEIEGTDELYLTVPLVVAVMIASMFTFNVGYNVGVMNTSEAYVFPGHSMEIWSLAVSVWCIGGLVGAGLAGKWADTYGRKKALLLTAWPYVVGGWIQTCSLSMSMIVVARAIIGVACGATTVLVPIYLGELAPPNLRGYIGTMTQFTMVFGILFSDIISFFFANKDQWRLMVFLTAFCGMVPLLLESFLYESPRWLLSRDQDSEEARCILQKLRGFRYEDEVETEVDHFLGALKSQSLGSGGGGKPGDRKGATAELFADRSVRLQLVSSLLLQVSKMMSGYVYICWWLNASDAFNLSLINDLLSLYRS</sequence>
<dbReference type="EMBL" id="JALLBG020000099">
    <property type="protein sequence ID" value="KAL3765039.1"/>
    <property type="molecule type" value="Genomic_DNA"/>
</dbReference>
<dbReference type="AlphaFoldDB" id="A0ABD3MM93"/>
<keyword evidence="4 6" id="KW-1133">Transmembrane helix</keyword>
<evidence type="ECO:0000256" key="2">
    <source>
        <dbReference type="ARBA" id="ARBA00022448"/>
    </source>
</evidence>
<comment type="caution">
    <text evidence="8">The sequence shown here is derived from an EMBL/GenBank/DDBJ whole genome shotgun (WGS) entry which is preliminary data.</text>
</comment>
<evidence type="ECO:0000259" key="7">
    <source>
        <dbReference type="PROSITE" id="PS50850"/>
    </source>
</evidence>
<accession>A0ABD3MM93</accession>
<evidence type="ECO:0000256" key="5">
    <source>
        <dbReference type="ARBA" id="ARBA00023136"/>
    </source>
</evidence>
<feature type="transmembrane region" description="Helical" evidence="6">
    <location>
        <begin position="211"/>
        <end position="233"/>
    </location>
</feature>
<dbReference type="Gene3D" id="1.20.1250.20">
    <property type="entry name" value="MFS general substrate transporter like domains"/>
    <property type="match status" value="1"/>
</dbReference>
<proteinExistence type="predicted"/>
<evidence type="ECO:0000313" key="9">
    <source>
        <dbReference type="Proteomes" id="UP001530293"/>
    </source>
</evidence>
<evidence type="ECO:0000256" key="4">
    <source>
        <dbReference type="ARBA" id="ARBA00022989"/>
    </source>
</evidence>
<comment type="subcellular location">
    <subcellularLocation>
        <location evidence="1">Membrane</location>
        <topology evidence="1">Multi-pass membrane protein</topology>
    </subcellularLocation>
</comment>
<dbReference type="Pfam" id="PF00083">
    <property type="entry name" value="Sugar_tr"/>
    <property type="match status" value="1"/>
</dbReference>
<keyword evidence="9" id="KW-1185">Reference proteome</keyword>
<reference evidence="8 9" key="1">
    <citation type="submission" date="2024-10" db="EMBL/GenBank/DDBJ databases">
        <title>Updated reference genomes for cyclostephanoid diatoms.</title>
        <authorList>
            <person name="Roberts W.R."/>
            <person name="Alverson A.J."/>
        </authorList>
    </citation>
    <scope>NUCLEOTIDE SEQUENCE [LARGE SCALE GENOMIC DNA]</scope>
    <source>
        <strain evidence="8 9">AJA232-27</strain>
    </source>
</reference>
<evidence type="ECO:0000256" key="6">
    <source>
        <dbReference type="SAM" id="Phobius"/>
    </source>
</evidence>
<dbReference type="PANTHER" id="PTHR23503">
    <property type="entry name" value="SOLUTE CARRIER FAMILY 2"/>
    <property type="match status" value="1"/>
</dbReference>
<dbReference type="PANTHER" id="PTHR23503:SF8">
    <property type="entry name" value="FACILITATED GLUCOSE TRANSPORTER PROTEIN 1"/>
    <property type="match status" value="1"/>
</dbReference>
<feature type="transmembrane region" description="Helical" evidence="6">
    <location>
        <begin position="239"/>
        <end position="260"/>
    </location>
</feature>
<dbReference type="GO" id="GO:0016020">
    <property type="term" value="C:membrane"/>
    <property type="evidence" value="ECO:0007669"/>
    <property type="project" value="UniProtKB-SubCell"/>
</dbReference>
<dbReference type="InterPro" id="IPR045263">
    <property type="entry name" value="GLUT"/>
</dbReference>
<feature type="transmembrane region" description="Helical" evidence="6">
    <location>
        <begin position="180"/>
        <end position="199"/>
    </location>
</feature>
<keyword evidence="3 6" id="KW-0812">Transmembrane</keyword>
<dbReference type="Proteomes" id="UP001530293">
    <property type="component" value="Unassembled WGS sequence"/>
</dbReference>
<keyword evidence="5 6" id="KW-0472">Membrane</keyword>
<dbReference type="InterPro" id="IPR005829">
    <property type="entry name" value="Sugar_transporter_CS"/>
</dbReference>
<dbReference type="SUPFAM" id="SSF103473">
    <property type="entry name" value="MFS general substrate transporter"/>
    <property type="match status" value="1"/>
</dbReference>
<organism evidence="8 9">
    <name type="scientific">Discostella pseudostelligera</name>
    <dbReference type="NCBI Taxonomy" id="259834"/>
    <lineage>
        <taxon>Eukaryota</taxon>
        <taxon>Sar</taxon>
        <taxon>Stramenopiles</taxon>
        <taxon>Ochrophyta</taxon>
        <taxon>Bacillariophyta</taxon>
        <taxon>Coscinodiscophyceae</taxon>
        <taxon>Thalassiosirophycidae</taxon>
        <taxon>Stephanodiscales</taxon>
        <taxon>Stephanodiscaceae</taxon>
        <taxon>Discostella</taxon>
    </lineage>
</organism>
<dbReference type="PROSITE" id="PS50850">
    <property type="entry name" value="MFS"/>
    <property type="match status" value="1"/>
</dbReference>
<protein>
    <recommendedName>
        <fullName evidence="7">Major facilitator superfamily (MFS) profile domain-containing protein</fullName>
    </recommendedName>
</protein>
<evidence type="ECO:0000313" key="8">
    <source>
        <dbReference type="EMBL" id="KAL3765039.1"/>
    </source>
</evidence>
<dbReference type="InterPro" id="IPR005828">
    <property type="entry name" value="MFS_sugar_transport-like"/>
</dbReference>
<dbReference type="PROSITE" id="PS00217">
    <property type="entry name" value="SUGAR_TRANSPORT_2"/>
    <property type="match status" value="1"/>
</dbReference>